<dbReference type="RefSeq" id="WP_259430542.1">
    <property type="nucleotide sequence ID" value="NZ_CP103424.1"/>
</dbReference>
<feature type="transmembrane region" description="Helical" evidence="1">
    <location>
        <begin position="104"/>
        <end position="122"/>
    </location>
</feature>
<reference evidence="2" key="1">
    <citation type="submission" date="2022-08" db="EMBL/GenBank/DDBJ databases">
        <title>Complete genome sequence of Mycoplasma cottewii type strain VIS.</title>
        <authorList>
            <person name="Spergser J."/>
        </authorList>
    </citation>
    <scope>NUCLEOTIDE SEQUENCE</scope>
    <source>
        <strain evidence="2">VIS</strain>
    </source>
</reference>
<dbReference type="Proteomes" id="UP001059819">
    <property type="component" value="Chromosome"/>
</dbReference>
<name>A0ABY5TXT4_9MOLU</name>
<protein>
    <submittedName>
        <fullName evidence="2">Uncharacterized protein</fullName>
    </submittedName>
</protein>
<proteinExistence type="predicted"/>
<feature type="transmembrane region" description="Helical" evidence="1">
    <location>
        <begin position="80"/>
        <end position="98"/>
    </location>
</feature>
<dbReference type="EMBL" id="CP103424">
    <property type="protein sequence ID" value="UWD35400.1"/>
    <property type="molecule type" value="Genomic_DNA"/>
</dbReference>
<evidence type="ECO:0000313" key="3">
    <source>
        <dbReference type="Proteomes" id="UP001059819"/>
    </source>
</evidence>
<gene>
    <name evidence="2" type="ORF">NX779_02055</name>
</gene>
<keyword evidence="1" id="KW-0812">Transmembrane</keyword>
<keyword evidence="1" id="KW-0472">Membrane</keyword>
<keyword evidence="3" id="KW-1185">Reference proteome</keyword>
<evidence type="ECO:0000313" key="2">
    <source>
        <dbReference type="EMBL" id="UWD35400.1"/>
    </source>
</evidence>
<accession>A0ABY5TXT4</accession>
<sequence>MLYHVIKKNIDRKGFHDLCVDFFEDYLDLSKVRKRVFRLTFKLWLYLFICIVVLMFINVCLSTGVFIFDFKFSRSGRASVIFYLLFFLFKVSLDIQAFKNPFFILLFLFILSCIVLAVYAFIKLLPTKSENKILLEHWEKWKTLYSNSEYREIKVKFASNFKGKETDKLKTSQLDIKVFFYNKDVSELKCAIYFLNYLEKNWYFINKFNLHNSIYLLDEDDDNRVLINDEDDDNRVLINGEECRDPNKIIEALIGNYFYLYFNNRKK</sequence>
<keyword evidence="1" id="KW-1133">Transmembrane helix</keyword>
<feature type="transmembrane region" description="Helical" evidence="1">
    <location>
        <begin position="43"/>
        <end position="68"/>
    </location>
</feature>
<organism evidence="2 3">
    <name type="scientific">Mycoplasma cottewii</name>
    <dbReference type="NCBI Taxonomy" id="51364"/>
    <lineage>
        <taxon>Bacteria</taxon>
        <taxon>Bacillati</taxon>
        <taxon>Mycoplasmatota</taxon>
        <taxon>Mollicutes</taxon>
        <taxon>Mycoplasmataceae</taxon>
        <taxon>Mycoplasma</taxon>
    </lineage>
</organism>
<evidence type="ECO:0000256" key="1">
    <source>
        <dbReference type="SAM" id="Phobius"/>
    </source>
</evidence>